<dbReference type="AlphaFoldDB" id="A0A804KGH8"/>
<dbReference type="InParanoid" id="A0A804KGH8"/>
<dbReference type="SUPFAM" id="SSF51126">
    <property type="entry name" value="Pectin lyase-like"/>
    <property type="match status" value="1"/>
</dbReference>
<organism evidence="6 7">
    <name type="scientific">Musa acuminata subsp. malaccensis</name>
    <name type="common">Wild banana</name>
    <name type="synonym">Musa malaccensis</name>
    <dbReference type="NCBI Taxonomy" id="214687"/>
    <lineage>
        <taxon>Eukaryota</taxon>
        <taxon>Viridiplantae</taxon>
        <taxon>Streptophyta</taxon>
        <taxon>Embryophyta</taxon>
        <taxon>Tracheophyta</taxon>
        <taxon>Spermatophyta</taxon>
        <taxon>Magnoliopsida</taxon>
        <taxon>Liliopsida</taxon>
        <taxon>Zingiberales</taxon>
        <taxon>Musaceae</taxon>
        <taxon>Musa</taxon>
    </lineage>
</organism>
<proteinExistence type="predicted"/>
<dbReference type="GO" id="GO:0042545">
    <property type="term" value="P:cell wall modification"/>
    <property type="evidence" value="ECO:0007669"/>
    <property type="project" value="InterPro"/>
</dbReference>
<name>A0A804KGH8_MUSAM</name>
<dbReference type="GO" id="GO:0045490">
    <property type="term" value="P:pectin catabolic process"/>
    <property type="evidence" value="ECO:0007669"/>
    <property type="project" value="UniProtKB-UniPathway"/>
</dbReference>
<reference evidence="6" key="2">
    <citation type="submission" date="2021-05" db="UniProtKB">
        <authorList>
            <consortium name="EnsemblPlants"/>
        </authorList>
    </citation>
    <scope>IDENTIFICATION</scope>
    <source>
        <strain evidence="6">subsp. malaccensis</strain>
    </source>
</reference>
<reference evidence="5" key="1">
    <citation type="submission" date="2021-03" db="EMBL/GenBank/DDBJ databases">
        <authorList>
            <consortium name="Genoscope - CEA"/>
            <person name="William W."/>
        </authorList>
    </citation>
    <scope>NUCLEOTIDE SEQUENCE</scope>
    <source>
        <strain evidence="5">Doubled-haploid Pahang</strain>
    </source>
</reference>
<evidence type="ECO:0000259" key="4">
    <source>
        <dbReference type="Pfam" id="PF01095"/>
    </source>
</evidence>
<dbReference type="EnsemblPlants" id="Ma09_t06050.1">
    <property type="protein sequence ID" value="Ma09_p06050.1"/>
    <property type="gene ID" value="Ma09_g06050"/>
</dbReference>
<evidence type="ECO:0000313" key="7">
    <source>
        <dbReference type="Proteomes" id="UP000012960"/>
    </source>
</evidence>
<gene>
    <name evidence="5" type="ORF">GSMUA_224410.1</name>
</gene>
<evidence type="ECO:0000256" key="2">
    <source>
        <dbReference type="ARBA" id="ARBA00022801"/>
    </source>
</evidence>
<dbReference type="EMBL" id="HG996474">
    <property type="protein sequence ID" value="CAG1834336.1"/>
    <property type="molecule type" value="Genomic_DNA"/>
</dbReference>
<dbReference type="Pfam" id="PF01095">
    <property type="entry name" value="Pectinesterase"/>
    <property type="match status" value="1"/>
</dbReference>
<dbReference type="Gene3D" id="2.160.20.10">
    <property type="entry name" value="Single-stranded right-handed beta-helix, Pectin lyase-like"/>
    <property type="match status" value="1"/>
</dbReference>
<evidence type="ECO:0000313" key="6">
    <source>
        <dbReference type="EnsemblPlants" id="Ma09_p06050.1"/>
    </source>
</evidence>
<protein>
    <submittedName>
        <fullName evidence="5">(wild Malaysian banana) hypothetical protein</fullName>
    </submittedName>
</protein>
<evidence type="ECO:0000256" key="1">
    <source>
        <dbReference type="ARBA" id="ARBA00005184"/>
    </source>
</evidence>
<comment type="pathway">
    <text evidence="1">Glycan metabolism; pectin degradation; 2-dehydro-3-deoxy-D-gluconate from pectin: step 1/5.</text>
</comment>
<dbReference type="Proteomes" id="UP000012960">
    <property type="component" value="Unplaced"/>
</dbReference>
<dbReference type="InterPro" id="IPR011050">
    <property type="entry name" value="Pectin_lyase_fold/virulence"/>
</dbReference>
<dbReference type="InterPro" id="IPR012334">
    <property type="entry name" value="Pectin_lyas_fold"/>
</dbReference>
<dbReference type="GO" id="GO:0030599">
    <property type="term" value="F:pectinesterase activity"/>
    <property type="evidence" value="ECO:0007669"/>
    <property type="project" value="InterPro"/>
</dbReference>
<keyword evidence="2" id="KW-0378">Hydrolase</keyword>
<evidence type="ECO:0000256" key="3">
    <source>
        <dbReference type="ARBA" id="ARBA00023085"/>
    </source>
</evidence>
<sequence>MARDLTFANTVGLDKHQVVAFLSDSDLSMLESVEFLDHQDALYTHSLR</sequence>
<evidence type="ECO:0000313" key="5">
    <source>
        <dbReference type="EMBL" id="CAG1834336.1"/>
    </source>
</evidence>
<accession>A0A804KGH8</accession>
<dbReference type="UniPathway" id="UPA00545">
    <property type="reaction ID" value="UER00823"/>
</dbReference>
<keyword evidence="3" id="KW-0063">Aspartyl esterase</keyword>
<keyword evidence="7" id="KW-1185">Reference proteome</keyword>
<dbReference type="Gramene" id="Ma09_t06050.1">
    <property type="protein sequence ID" value="Ma09_p06050.1"/>
    <property type="gene ID" value="Ma09_g06050"/>
</dbReference>
<feature type="domain" description="Pectinesterase catalytic" evidence="4">
    <location>
        <begin position="1"/>
        <end position="48"/>
    </location>
</feature>
<dbReference type="InterPro" id="IPR000070">
    <property type="entry name" value="Pectinesterase_cat"/>
</dbReference>